<evidence type="ECO:0000256" key="1">
    <source>
        <dbReference type="SAM" id="SignalP"/>
    </source>
</evidence>
<sequence length="190" mass="19128">MKKMVVMALAGISLVAVAGGMLVLSGIGGVGAALAQKAAAGDATPSAPQRIETTVYDSWTVTCQDVADKKNACTAVLRVADNQSGNIVLVWAIGKDTSDKLTAVIQTPTGVQIGAGVALKVGKAAERKLAYAACSPRQCDATTSADAGFLKDVTASDEATATITLIDGRTAEFKFSLKGAAAALKQVAGA</sequence>
<dbReference type="Pfam" id="PF06776">
    <property type="entry name" value="IalB"/>
    <property type="match status" value="1"/>
</dbReference>
<dbReference type="EMBL" id="JAASQI010000002">
    <property type="protein sequence ID" value="NIJ57036.1"/>
    <property type="molecule type" value="Genomic_DNA"/>
</dbReference>
<organism evidence="2 3">
    <name type="scientific">Pseudochelatococcus lubricantis</name>
    <dbReference type="NCBI Taxonomy" id="1538102"/>
    <lineage>
        <taxon>Bacteria</taxon>
        <taxon>Pseudomonadati</taxon>
        <taxon>Pseudomonadota</taxon>
        <taxon>Alphaproteobacteria</taxon>
        <taxon>Hyphomicrobiales</taxon>
        <taxon>Chelatococcaceae</taxon>
        <taxon>Pseudochelatococcus</taxon>
    </lineage>
</organism>
<feature type="signal peptide" evidence="1">
    <location>
        <begin position="1"/>
        <end position="18"/>
    </location>
</feature>
<evidence type="ECO:0000313" key="3">
    <source>
        <dbReference type="Proteomes" id="UP001429580"/>
    </source>
</evidence>
<dbReference type="InterPro" id="IPR038696">
    <property type="entry name" value="IalB_sf"/>
</dbReference>
<dbReference type="Proteomes" id="UP001429580">
    <property type="component" value="Unassembled WGS sequence"/>
</dbReference>
<evidence type="ECO:0000313" key="2">
    <source>
        <dbReference type="EMBL" id="NIJ57036.1"/>
    </source>
</evidence>
<name>A0ABX0V1T6_9HYPH</name>
<accession>A0ABX0V1T6</accession>
<dbReference type="RefSeq" id="WP_166949183.1">
    <property type="nucleotide sequence ID" value="NZ_JAASQI010000002.1"/>
</dbReference>
<dbReference type="InterPro" id="IPR010642">
    <property type="entry name" value="Invasion_prot_B"/>
</dbReference>
<dbReference type="Gene3D" id="2.60.40.1880">
    <property type="entry name" value="Invasion associated locus B (IalB) protein"/>
    <property type="match status" value="1"/>
</dbReference>
<keyword evidence="3" id="KW-1185">Reference proteome</keyword>
<feature type="chain" id="PRO_5045853787" evidence="1">
    <location>
        <begin position="19"/>
        <end position="190"/>
    </location>
</feature>
<comment type="caution">
    <text evidence="2">The sequence shown here is derived from an EMBL/GenBank/DDBJ whole genome shotgun (WGS) entry which is preliminary data.</text>
</comment>
<proteinExistence type="predicted"/>
<reference evidence="2 3" key="1">
    <citation type="submission" date="2020-03" db="EMBL/GenBank/DDBJ databases">
        <title>Genomic Encyclopedia of Type Strains, Phase IV (KMG-IV): sequencing the most valuable type-strain genomes for metagenomic binning, comparative biology and taxonomic classification.</title>
        <authorList>
            <person name="Goeker M."/>
        </authorList>
    </citation>
    <scope>NUCLEOTIDE SEQUENCE [LARGE SCALE GENOMIC DNA]</scope>
    <source>
        <strain evidence="2 3">DSM 103870</strain>
    </source>
</reference>
<keyword evidence="1" id="KW-0732">Signal</keyword>
<gene>
    <name evidence="2" type="ORF">FHS82_000862</name>
</gene>
<protein>
    <submittedName>
        <fullName evidence="2">Invasion protein IalB</fullName>
    </submittedName>
</protein>